<dbReference type="KEGG" id="lpd:AYR62_07450"/>
<dbReference type="RefSeq" id="WP_056987621.1">
    <property type="nucleotide sequence ID" value="NZ_CP014912.1"/>
</dbReference>
<comment type="function">
    <text evidence="4">Catalyzes the transfer of a formyl group from 10-formyltetrahydrofolate to 5-phospho-ribosyl-glycinamide (GAR), producing 5-phospho-ribosyl-N-formylglycinamide (FGAR) and tetrahydrofolate.</text>
</comment>
<keyword evidence="7" id="KW-1185">Reference proteome</keyword>
<dbReference type="AlphaFoldDB" id="A0A1B2J1Q8"/>
<dbReference type="InterPro" id="IPR004607">
    <property type="entry name" value="GART"/>
</dbReference>
<dbReference type="STRING" id="240427.AYR62_07450"/>
<dbReference type="CDD" id="cd08645">
    <property type="entry name" value="FMT_core_GART"/>
    <property type="match status" value="1"/>
</dbReference>
<comment type="similarity">
    <text evidence="4">Belongs to the GART family.</text>
</comment>
<evidence type="ECO:0000256" key="2">
    <source>
        <dbReference type="ARBA" id="ARBA00022679"/>
    </source>
</evidence>
<feature type="binding site" evidence="4">
    <location>
        <begin position="21"/>
        <end position="23"/>
    </location>
    <ligand>
        <name>N(1)-(5-phospho-beta-D-ribosyl)glycinamide</name>
        <dbReference type="ChEBI" id="CHEBI:143788"/>
    </ligand>
</feature>
<feature type="active site" description="Proton donor" evidence="4">
    <location>
        <position position="114"/>
    </location>
</feature>
<dbReference type="OrthoDB" id="9806170at2"/>
<dbReference type="EC" id="2.1.2.2" evidence="4"/>
<feature type="domain" description="Formyl transferase N-terminal" evidence="5">
    <location>
        <begin position="11"/>
        <end position="187"/>
    </location>
</feature>
<feature type="binding site" evidence="4">
    <location>
        <position position="112"/>
    </location>
    <ligand>
        <name>(6R)-10-formyltetrahydrofolate</name>
        <dbReference type="ChEBI" id="CHEBI:195366"/>
    </ligand>
</feature>
<evidence type="ECO:0000256" key="3">
    <source>
        <dbReference type="ARBA" id="ARBA00022755"/>
    </source>
</evidence>
<dbReference type="GO" id="GO:0005829">
    <property type="term" value="C:cytosol"/>
    <property type="evidence" value="ECO:0007669"/>
    <property type="project" value="TreeGrafter"/>
</dbReference>
<comment type="catalytic activity">
    <reaction evidence="4">
        <text>N(1)-(5-phospho-beta-D-ribosyl)glycinamide + (6R)-10-formyltetrahydrofolate = N(2)-formyl-N(1)-(5-phospho-beta-D-ribosyl)glycinamide + (6S)-5,6,7,8-tetrahydrofolate + H(+)</text>
        <dbReference type="Rhea" id="RHEA:15053"/>
        <dbReference type="ChEBI" id="CHEBI:15378"/>
        <dbReference type="ChEBI" id="CHEBI:57453"/>
        <dbReference type="ChEBI" id="CHEBI:143788"/>
        <dbReference type="ChEBI" id="CHEBI:147286"/>
        <dbReference type="ChEBI" id="CHEBI:195366"/>
        <dbReference type="EC" id="2.1.2.2"/>
    </reaction>
</comment>
<dbReference type="PANTHER" id="PTHR43369">
    <property type="entry name" value="PHOSPHORIBOSYLGLYCINAMIDE FORMYLTRANSFERASE"/>
    <property type="match status" value="1"/>
</dbReference>
<dbReference type="PANTHER" id="PTHR43369:SF2">
    <property type="entry name" value="PHOSPHORIBOSYLGLYCINAMIDE FORMYLTRANSFERASE"/>
    <property type="match status" value="1"/>
</dbReference>
<evidence type="ECO:0000259" key="5">
    <source>
        <dbReference type="Pfam" id="PF00551"/>
    </source>
</evidence>
<proteinExistence type="inferred from homology"/>
<name>A0A1B2J1Q8_9LACO</name>
<evidence type="ECO:0000313" key="7">
    <source>
        <dbReference type="Proteomes" id="UP000093267"/>
    </source>
</evidence>
<comment type="pathway">
    <text evidence="1 4">Purine metabolism; IMP biosynthesis via de novo pathway; N(2)-formyl-N(1)-(5-phospho-D-ribosyl)glycinamide from N(1)-(5-phospho-D-ribosyl)glycinamide (10-formyl THF route): step 1/1.</text>
</comment>
<feature type="site" description="Raises pKa of active site His" evidence="4">
    <location>
        <position position="150"/>
    </location>
</feature>
<dbReference type="GO" id="GO:0004644">
    <property type="term" value="F:phosphoribosylglycinamide formyltransferase activity"/>
    <property type="evidence" value="ECO:0007669"/>
    <property type="project" value="UniProtKB-UniRule"/>
</dbReference>
<evidence type="ECO:0000256" key="1">
    <source>
        <dbReference type="ARBA" id="ARBA00005054"/>
    </source>
</evidence>
<dbReference type="UniPathway" id="UPA00074">
    <property type="reaction ID" value="UER00126"/>
</dbReference>
<feature type="binding site" evidence="4">
    <location>
        <position position="73"/>
    </location>
    <ligand>
        <name>(6R)-10-formyltetrahydrofolate</name>
        <dbReference type="ChEBI" id="CHEBI:195366"/>
    </ligand>
</feature>
<gene>
    <name evidence="4" type="primary">purN</name>
    <name evidence="6" type="ORF">AYR63_14335</name>
</gene>
<evidence type="ECO:0000256" key="4">
    <source>
        <dbReference type="HAMAP-Rule" id="MF_01930"/>
    </source>
</evidence>
<dbReference type="Pfam" id="PF00551">
    <property type="entry name" value="Formyl_trans_N"/>
    <property type="match status" value="1"/>
</dbReference>
<sequence>MTNQSNTLPTKRVAIFASGNGTNFEALMQASLPMDVVMLVCDHDNVPVIERAAKYHVPVVLSQVKKGVSKIQRETQLLTQLRVAKVEAILLAGYMRIVGTTLLDAYPRRIVNIHPALLPSFPGRTGIEDAFAAGVKVTGVTIHFVDAGVDSGPIIAQEPVRRYDDDQLSDLENRIHEVEHQLYPKTVRNLIEKGVL</sequence>
<dbReference type="InterPro" id="IPR002376">
    <property type="entry name" value="Formyl_transf_N"/>
</dbReference>
<dbReference type="EMBL" id="CP014924">
    <property type="protein sequence ID" value="ANZ68199.1"/>
    <property type="molecule type" value="Genomic_DNA"/>
</dbReference>
<dbReference type="GO" id="GO:0006189">
    <property type="term" value="P:'de novo' IMP biosynthetic process"/>
    <property type="evidence" value="ECO:0007669"/>
    <property type="project" value="UniProtKB-UniRule"/>
</dbReference>
<feature type="binding site" evidence="4">
    <location>
        <begin position="95"/>
        <end position="98"/>
    </location>
    <ligand>
        <name>(6R)-10-formyltetrahydrofolate</name>
        <dbReference type="ChEBI" id="CHEBI:195366"/>
    </ligand>
</feature>
<dbReference type="HAMAP" id="MF_01930">
    <property type="entry name" value="PurN"/>
    <property type="match status" value="1"/>
</dbReference>
<evidence type="ECO:0000313" key="6">
    <source>
        <dbReference type="EMBL" id="ANZ68199.1"/>
    </source>
</evidence>
<dbReference type="Proteomes" id="UP000093267">
    <property type="component" value="Chromosome"/>
</dbReference>
<keyword evidence="2 4" id="KW-0808">Transferase</keyword>
<reference evidence="6 7" key="1">
    <citation type="submission" date="2016-03" db="EMBL/GenBank/DDBJ databases">
        <title>Pediococcus and Lactobacillus from brewery environment - whole genome sequencing and assembly.</title>
        <authorList>
            <person name="Behr J."/>
            <person name="Geissler A.J."/>
            <person name="Vogel R.F."/>
        </authorList>
    </citation>
    <scope>NUCLEOTIDE SEQUENCE [LARGE SCALE GENOMIC DNA]</scope>
    <source>
        <strain evidence="6 7">TMW 1.1995</strain>
    </source>
</reference>
<accession>A0A1B2J1Q8</accession>
<dbReference type="NCBIfam" id="TIGR00639">
    <property type="entry name" value="PurN"/>
    <property type="match status" value="1"/>
</dbReference>
<dbReference type="SUPFAM" id="SSF53328">
    <property type="entry name" value="Formyltransferase"/>
    <property type="match status" value="1"/>
</dbReference>
<keyword evidence="3 4" id="KW-0658">Purine biosynthesis</keyword>
<protein>
    <recommendedName>
        <fullName evidence="4">Phosphoribosylglycinamide formyltransferase</fullName>
        <ecNumber evidence="4">2.1.2.2</ecNumber>
    </recommendedName>
    <alternativeName>
        <fullName evidence="4">5'-phosphoribosylglycinamide transformylase</fullName>
    </alternativeName>
    <alternativeName>
        <fullName evidence="4">GAR transformylase</fullName>
        <shortName evidence="4">GART</shortName>
    </alternativeName>
</protein>
<dbReference type="InterPro" id="IPR036477">
    <property type="entry name" value="Formyl_transf_N_sf"/>
</dbReference>
<dbReference type="Gene3D" id="3.40.50.170">
    <property type="entry name" value="Formyl transferase, N-terminal domain"/>
    <property type="match status" value="1"/>
</dbReference>
<organism evidence="6 7">
    <name type="scientific">Secundilactobacillus paracollinoides</name>
    <dbReference type="NCBI Taxonomy" id="240427"/>
    <lineage>
        <taxon>Bacteria</taxon>
        <taxon>Bacillati</taxon>
        <taxon>Bacillota</taxon>
        <taxon>Bacilli</taxon>
        <taxon>Lactobacillales</taxon>
        <taxon>Lactobacillaceae</taxon>
        <taxon>Secundilactobacillus</taxon>
    </lineage>
</organism>